<dbReference type="CDD" id="cd12165">
    <property type="entry name" value="2-Hacid_dh_6"/>
    <property type="match status" value="1"/>
</dbReference>
<dbReference type="Proteomes" id="UP000236434">
    <property type="component" value="Unassembled WGS sequence"/>
</dbReference>
<comment type="similarity">
    <text evidence="2">Belongs to the D-isomer specific 2-hydroxyacid dehydrogenase family.</text>
</comment>
<name>A0A2K1NX12_9BACT</name>
<accession>A0A2K1NX12</accession>
<evidence type="ECO:0000256" key="2">
    <source>
        <dbReference type="RuleBase" id="RU003719"/>
    </source>
</evidence>
<dbReference type="Pfam" id="PF00389">
    <property type="entry name" value="2-Hacid_dh"/>
    <property type="match status" value="1"/>
</dbReference>
<dbReference type="Gene3D" id="3.40.50.720">
    <property type="entry name" value="NAD(P)-binding Rossmann-like Domain"/>
    <property type="match status" value="2"/>
</dbReference>
<dbReference type="GO" id="GO:0030267">
    <property type="term" value="F:glyoxylate reductase (NADPH) activity"/>
    <property type="evidence" value="ECO:0007669"/>
    <property type="project" value="TreeGrafter"/>
</dbReference>
<dbReference type="InterPro" id="IPR036291">
    <property type="entry name" value="NAD(P)-bd_dom_sf"/>
</dbReference>
<dbReference type="GO" id="GO:0051287">
    <property type="term" value="F:NAD binding"/>
    <property type="evidence" value="ECO:0007669"/>
    <property type="project" value="InterPro"/>
</dbReference>
<dbReference type="AlphaFoldDB" id="A0A2K1NX12"/>
<dbReference type="SUPFAM" id="SSF51735">
    <property type="entry name" value="NAD(P)-binding Rossmann-fold domains"/>
    <property type="match status" value="1"/>
</dbReference>
<comment type="caution">
    <text evidence="5">The sequence shown here is derived from an EMBL/GenBank/DDBJ whole genome shotgun (WGS) entry which is preliminary data.</text>
</comment>
<dbReference type="InterPro" id="IPR006140">
    <property type="entry name" value="D-isomer_DH_NAD-bd"/>
</dbReference>
<dbReference type="GO" id="GO:0005829">
    <property type="term" value="C:cytosol"/>
    <property type="evidence" value="ECO:0007669"/>
    <property type="project" value="TreeGrafter"/>
</dbReference>
<feature type="domain" description="D-isomer specific 2-hydroxyacid dehydrogenase NAD-binding" evidence="4">
    <location>
        <begin position="105"/>
        <end position="291"/>
    </location>
</feature>
<keyword evidence="1 2" id="KW-0560">Oxidoreductase</keyword>
<reference evidence="5 6" key="1">
    <citation type="submission" date="2013-12" db="EMBL/GenBank/DDBJ databases">
        <title>Comparative genomics of Petrotoga isolates.</title>
        <authorList>
            <person name="Nesbo C.L."/>
            <person name="Charchuk R."/>
            <person name="Chow K."/>
        </authorList>
    </citation>
    <scope>NUCLEOTIDE SEQUENCE [LARGE SCALE GENOMIC DNA]</scope>
    <source>
        <strain evidence="5 6">DSM 13574</strain>
    </source>
</reference>
<dbReference type="RefSeq" id="WP_103067743.1">
    <property type="nucleotide sequence ID" value="NZ_AZRL01000022.1"/>
</dbReference>
<dbReference type="PANTHER" id="PTHR10996">
    <property type="entry name" value="2-HYDROXYACID DEHYDROGENASE-RELATED"/>
    <property type="match status" value="1"/>
</dbReference>
<dbReference type="InterPro" id="IPR050223">
    <property type="entry name" value="D-isomer_2-hydroxyacid_DH"/>
</dbReference>
<organism evidence="5 6">
    <name type="scientific">Petrotoga olearia DSM 13574</name>
    <dbReference type="NCBI Taxonomy" id="1122955"/>
    <lineage>
        <taxon>Bacteria</taxon>
        <taxon>Thermotogati</taxon>
        <taxon>Thermotogota</taxon>
        <taxon>Thermotogae</taxon>
        <taxon>Petrotogales</taxon>
        <taxon>Petrotogaceae</taxon>
        <taxon>Petrotoga</taxon>
    </lineage>
</organism>
<dbReference type="PANTHER" id="PTHR10996:SF283">
    <property type="entry name" value="GLYOXYLATE_HYDROXYPYRUVATE REDUCTASE B"/>
    <property type="match status" value="1"/>
</dbReference>
<evidence type="ECO:0000313" key="5">
    <source>
        <dbReference type="EMBL" id="PNR95078.1"/>
    </source>
</evidence>
<evidence type="ECO:0000259" key="4">
    <source>
        <dbReference type="Pfam" id="PF02826"/>
    </source>
</evidence>
<dbReference type="Pfam" id="PF02826">
    <property type="entry name" value="2-Hacid_dh_C"/>
    <property type="match status" value="1"/>
</dbReference>
<evidence type="ECO:0000256" key="1">
    <source>
        <dbReference type="ARBA" id="ARBA00023002"/>
    </source>
</evidence>
<dbReference type="EMBL" id="AZRL01000022">
    <property type="protein sequence ID" value="PNR95078.1"/>
    <property type="molecule type" value="Genomic_DNA"/>
</dbReference>
<dbReference type="OrthoDB" id="9786364at2"/>
<dbReference type="GO" id="GO:0016618">
    <property type="term" value="F:hydroxypyruvate reductase [NAD(P)H] activity"/>
    <property type="evidence" value="ECO:0007669"/>
    <property type="project" value="TreeGrafter"/>
</dbReference>
<proteinExistence type="inferred from homology"/>
<dbReference type="SUPFAM" id="SSF52283">
    <property type="entry name" value="Formate/glycerate dehydrogenase catalytic domain-like"/>
    <property type="match status" value="1"/>
</dbReference>
<evidence type="ECO:0000313" key="6">
    <source>
        <dbReference type="Proteomes" id="UP000236434"/>
    </source>
</evidence>
<dbReference type="InterPro" id="IPR006139">
    <property type="entry name" value="D-isomer_2_OHA_DH_cat_dom"/>
</dbReference>
<protein>
    <submittedName>
        <fullName evidence="5">2-hydroxyacid dehydrogenase</fullName>
    </submittedName>
</protein>
<feature type="domain" description="D-isomer specific 2-hydroxyacid dehydrogenase catalytic" evidence="3">
    <location>
        <begin position="4"/>
        <end position="321"/>
    </location>
</feature>
<evidence type="ECO:0000259" key="3">
    <source>
        <dbReference type="Pfam" id="PF00389"/>
    </source>
</evidence>
<gene>
    <name evidence="5" type="ORF">X929_09555</name>
</gene>
<sequence length="328" mass="36660">MKVLFMNKLNSYWKEKISELKKLFPNDEFLDSEEITNVENAMEIADAIVFGGDLDENILRKSKNLKIIFVPYAGVNQLPLEILKEKGISVANSHGNARIVAERAFALALALLGKIVPYHNDLKEGIWHGFSAGESVKDSWVSIHNKSCAILGLGNIGKNLAQMLKTFDCKIVGYKRNANIDIENVDEISSDLDYVIENSEIVFVTLPLTKYTKGLIDEKVFNKMDGKYIINVGRGDVIDQRALYEALKSKKLAGAAIDVWYNYPTTEKPSILPANYPIHTFDNVVLSPHVGGYNTEATKYSIDETVENIKGFLKDGTAKDLIDLEFGY</sequence>